<comment type="caution">
    <text evidence="1">The sequence shown here is derived from an EMBL/GenBank/DDBJ whole genome shotgun (WGS) entry which is preliminary data.</text>
</comment>
<dbReference type="EMBL" id="JAINUG010000918">
    <property type="protein sequence ID" value="KAJ8361724.1"/>
    <property type="molecule type" value="Genomic_DNA"/>
</dbReference>
<dbReference type="Proteomes" id="UP001221898">
    <property type="component" value="Unassembled WGS sequence"/>
</dbReference>
<evidence type="ECO:0000313" key="2">
    <source>
        <dbReference type="Proteomes" id="UP001221898"/>
    </source>
</evidence>
<proteinExistence type="predicted"/>
<reference evidence="1" key="1">
    <citation type="journal article" date="2023" name="Science">
        <title>Genome structures resolve the early diversification of teleost fishes.</title>
        <authorList>
            <person name="Parey E."/>
            <person name="Louis A."/>
            <person name="Montfort J."/>
            <person name="Bouchez O."/>
            <person name="Roques C."/>
            <person name="Iampietro C."/>
            <person name="Lluch J."/>
            <person name="Castinel A."/>
            <person name="Donnadieu C."/>
            <person name="Desvignes T."/>
            <person name="Floi Bucao C."/>
            <person name="Jouanno E."/>
            <person name="Wen M."/>
            <person name="Mejri S."/>
            <person name="Dirks R."/>
            <person name="Jansen H."/>
            <person name="Henkel C."/>
            <person name="Chen W.J."/>
            <person name="Zahm M."/>
            <person name="Cabau C."/>
            <person name="Klopp C."/>
            <person name="Thompson A.W."/>
            <person name="Robinson-Rechavi M."/>
            <person name="Braasch I."/>
            <person name="Lecointre G."/>
            <person name="Bobe J."/>
            <person name="Postlethwait J.H."/>
            <person name="Berthelot C."/>
            <person name="Roest Crollius H."/>
            <person name="Guiguen Y."/>
        </authorList>
    </citation>
    <scope>NUCLEOTIDE SEQUENCE</scope>
    <source>
        <strain evidence="1">NC1722</strain>
    </source>
</reference>
<sequence>MGKARVAPINVVTIPRLELTAATVSAAVSKLLREELDLKIDQAFFWTDSQVVLGYIKNEARRFHVFVANRVQKIRNTTDPNQWFYIETSQNPADHASRGLKVADLCESNWLTGPKFLWKQEIEMNQLSPELLVGDPEVKVLKTDAFESENFSERLSRFSDWNTALNTITRIQRLANREQTSFPSLKITVAPLAIAAFTEKVSCGYKGMYNACLSIMLWRRLLL</sequence>
<dbReference type="InterPro" id="IPR008042">
    <property type="entry name" value="Retrotrans_Pao"/>
</dbReference>
<protein>
    <submittedName>
        <fullName evidence="1">Uncharacterized protein</fullName>
    </submittedName>
</protein>
<evidence type="ECO:0000313" key="1">
    <source>
        <dbReference type="EMBL" id="KAJ8361724.1"/>
    </source>
</evidence>
<gene>
    <name evidence="1" type="ORF">AAFF_G00429540</name>
</gene>
<keyword evidence="2" id="KW-1185">Reference proteome</keyword>
<dbReference type="Pfam" id="PF05380">
    <property type="entry name" value="Peptidase_A17"/>
    <property type="match status" value="1"/>
</dbReference>
<dbReference type="AlphaFoldDB" id="A0AAD7R319"/>
<organism evidence="1 2">
    <name type="scientific">Aldrovandia affinis</name>
    <dbReference type="NCBI Taxonomy" id="143900"/>
    <lineage>
        <taxon>Eukaryota</taxon>
        <taxon>Metazoa</taxon>
        <taxon>Chordata</taxon>
        <taxon>Craniata</taxon>
        <taxon>Vertebrata</taxon>
        <taxon>Euteleostomi</taxon>
        <taxon>Actinopterygii</taxon>
        <taxon>Neopterygii</taxon>
        <taxon>Teleostei</taxon>
        <taxon>Notacanthiformes</taxon>
        <taxon>Halosauridae</taxon>
        <taxon>Aldrovandia</taxon>
    </lineage>
</organism>
<dbReference type="PANTHER" id="PTHR47331:SF5">
    <property type="entry name" value="RIBONUCLEASE H"/>
    <property type="match status" value="1"/>
</dbReference>
<name>A0AAD7R319_9TELE</name>
<accession>A0AAD7R319</accession>
<dbReference type="PANTHER" id="PTHR47331">
    <property type="entry name" value="PHD-TYPE DOMAIN-CONTAINING PROTEIN"/>
    <property type="match status" value="1"/>
</dbReference>